<dbReference type="Gene3D" id="3.40.50.2300">
    <property type="match status" value="1"/>
</dbReference>
<comment type="caution">
    <text evidence="2">Lacks conserved residue(s) required for the propagation of feature annotation.</text>
</comment>
<feature type="region of interest" description="Disordered" evidence="3">
    <location>
        <begin position="138"/>
        <end position="169"/>
    </location>
</feature>
<dbReference type="InterPro" id="IPR050595">
    <property type="entry name" value="Bact_response_regulator"/>
</dbReference>
<dbReference type="SMART" id="SM00448">
    <property type="entry name" value="REC"/>
    <property type="match status" value="1"/>
</dbReference>
<dbReference type="PROSITE" id="PS50110">
    <property type="entry name" value="RESPONSE_REGULATORY"/>
    <property type="match status" value="1"/>
</dbReference>
<dbReference type="EMBL" id="JBIUZV010000010">
    <property type="protein sequence ID" value="MFJ3047560.1"/>
    <property type="molecule type" value="Genomic_DNA"/>
</dbReference>
<dbReference type="InterPro" id="IPR011006">
    <property type="entry name" value="CheY-like_superfamily"/>
</dbReference>
<reference evidence="5 6" key="1">
    <citation type="submission" date="2024-10" db="EMBL/GenBank/DDBJ databases">
        <title>The Natural Products Discovery Center: Release of the First 8490 Sequenced Strains for Exploring Actinobacteria Biosynthetic Diversity.</title>
        <authorList>
            <person name="Kalkreuter E."/>
            <person name="Kautsar S.A."/>
            <person name="Yang D."/>
            <person name="Bader C.D."/>
            <person name="Teijaro C.N."/>
            <person name="Fluegel L."/>
            <person name="Davis C.M."/>
            <person name="Simpson J.R."/>
            <person name="Lauterbach L."/>
            <person name="Steele A.D."/>
            <person name="Gui C."/>
            <person name="Meng S."/>
            <person name="Li G."/>
            <person name="Viehrig K."/>
            <person name="Ye F."/>
            <person name="Su P."/>
            <person name="Kiefer A.F."/>
            <person name="Nichols A."/>
            <person name="Cepeda A.J."/>
            <person name="Yan W."/>
            <person name="Fan B."/>
            <person name="Jiang Y."/>
            <person name="Adhikari A."/>
            <person name="Zheng C.-J."/>
            <person name="Schuster L."/>
            <person name="Cowan T.M."/>
            <person name="Smanski M.J."/>
            <person name="Chevrette M.G."/>
            <person name="De Carvalho L.P.S."/>
            <person name="Shen B."/>
        </authorList>
    </citation>
    <scope>NUCLEOTIDE SEQUENCE [LARGE SCALE GENOMIC DNA]</scope>
    <source>
        <strain evidence="5 6">NPDC087045</strain>
    </source>
</reference>
<gene>
    <name evidence="5" type="ORF">ACIPEN_17175</name>
</gene>
<dbReference type="InterPro" id="IPR001789">
    <property type="entry name" value="Sig_transdc_resp-reg_receiver"/>
</dbReference>
<dbReference type="SUPFAM" id="SSF52172">
    <property type="entry name" value="CheY-like"/>
    <property type="match status" value="1"/>
</dbReference>
<sequence length="169" mass="18600">MDFPSIVMIDSSPEAADLVRFALWKGNLRCSFHVYSDAATARRCLLQQRCRTSDSPLPSLILLESDLDGADGLEVLRELRANPDLAGVPVVAFPSYDMEGEDAALAAGATEYMPKPVDAERYARCIAEFYRRWCQPQGQDADGAPVSGKARPGDWMRPAAQWRKPPVGN</sequence>
<evidence type="ECO:0000313" key="6">
    <source>
        <dbReference type="Proteomes" id="UP001617427"/>
    </source>
</evidence>
<dbReference type="Proteomes" id="UP001617427">
    <property type="component" value="Unassembled WGS sequence"/>
</dbReference>
<dbReference type="RefSeq" id="WP_402702173.1">
    <property type="nucleotide sequence ID" value="NZ_JBIUZV010000010.1"/>
</dbReference>
<keyword evidence="6" id="KW-1185">Reference proteome</keyword>
<name>A0ABW8F2P6_9BURK</name>
<evidence type="ECO:0000256" key="3">
    <source>
        <dbReference type="SAM" id="MobiDB-lite"/>
    </source>
</evidence>
<organism evidence="5 6">
    <name type="scientific">Herbaspirillum chlorophenolicum</name>
    <dbReference type="NCBI Taxonomy" id="211589"/>
    <lineage>
        <taxon>Bacteria</taxon>
        <taxon>Pseudomonadati</taxon>
        <taxon>Pseudomonadota</taxon>
        <taxon>Betaproteobacteria</taxon>
        <taxon>Burkholderiales</taxon>
        <taxon>Oxalobacteraceae</taxon>
        <taxon>Herbaspirillum</taxon>
    </lineage>
</organism>
<evidence type="ECO:0000259" key="4">
    <source>
        <dbReference type="PROSITE" id="PS50110"/>
    </source>
</evidence>
<evidence type="ECO:0000256" key="2">
    <source>
        <dbReference type="PROSITE-ProRule" id="PRU00169"/>
    </source>
</evidence>
<comment type="caution">
    <text evidence="5">The sequence shown here is derived from an EMBL/GenBank/DDBJ whole genome shotgun (WGS) entry which is preliminary data.</text>
</comment>
<protein>
    <submittedName>
        <fullName evidence="5">Response regulator</fullName>
    </submittedName>
</protein>
<evidence type="ECO:0000256" key="1">
    <source>
        <dbReference type="ARBA" id="ARBA00022553"/>
    </source>
</evidence>
<feature type="domain" description="Response regulatory" evidence="4">
    <location>
        <begin position="5"/>
        <end position="130"/>
    </location>
</feature>
<evidence type="ECO:0000313" key="5">
    <source>
        <dbReference type="EMBL" id="MFJ3047560.1"/>
    </source>
</evidence>
<accession>A0ABW8F2P6</accession>
<dbReference type="PANTHER" id="PTHR44591:SF23">
    <property type="entry name" value="CHEY SUBFAMILY"/>
    <property type="match status" value="1"/>
</dbReference>
<dbReference type="Pfam" id="PF00072">
    <property type="entry name" value="Response_reg"/>
    <property type="match status" value="1"/>
</dbReference>
<keyword evidence="1" id="KW-0597">Phosphoprotein</keyword>
<dbReference type="PANTHER" id="PTHR44591">
    <property type="entry name" value="STRESS RESPONSE REGULATOR PROTEIN 1"/>
    <property type="match status" value="1"/>
</dbReference>
<proteinExistence type="predicted"/>